<dbReference type="EMBL" id="RXIC02000023">
    <property type="protein sequence ID" value="KAB1213941.1"/>
    <property type="molecule type" value="Genomic_DNA"/>
</dbReference>
<protein>
    <submittedName>
        <fullName evidence="1">Uncharacterized protein</fullName>
    </submittedName>
</protein>
<gene>
    <name evidence="1" type="ORF">CJ030_MR5G017204</name>
</gene>
<organism evidence="1 2">
    <name type="scientific">Morella rubra</name>
    <name type="common">Chinese bayberry</name>
    <dbReference type="NCBI Taxonomy" id="262757"/>
    <lineage>
        <taxon>Eukaryota</taxon>
        <taxon>Viridiplantae</taxon>
        <taxon>Streptophyta</taxon>
        <taxon>Embryophyta</taxon>
        <taxon>Tracheophyta</taxon>
        <taxon>Spermatophyta</taxon>
        <taxon>Magnoliopsida</taxon>
        <taxon>eudicotyledons</taxon>
        <taxon>Gunneridae</taxon>
        <taxon>Pentapetalae</taxon>
        <taxon>rosids</taxon>
        <taxon>fabids</taxon>
        <taxon>Fagales</taxon>
        <taxon>Myricaceae</taxon>
        <taxon>Morella</taxon>
    </lineage>
</organism>
<keyword evidence="2" id="KW-1185">Reference proteome</keyword>
<evidence type="ECO:0000313" key="2">
    <source>
        <dbReference type="Proteomes" id="UP000516437"/>
    </source>
</evidence>
<dbReference type="AlphaFoldDB" id="A0A6A1VM20"/>
<accession>A0A6A1VM20</accession>
<proteinExistence type="predicted"/>
<evidence type="ECO:0000313" key="1">
    <source>
        <dbReference type="EMBL" id="KAB1213941.1"/>
    </source>
</evidence>
<name>A0A6A1VM20_9ROSI</name>
<sequence>MAPRADLVKTGLEGFNLLEEYYDARTRRPGGKQQVPKGSPVPASINSKEAAIRYAGILVEEHHNAKEKRGFVGLKH</sequence>
<dbReference type="OrthoDB" id="1660139at2759"/>
<dbReference type="Proteomes" id="UP000516437">
    <property type="component" value="Chromosome 5"/>
</dbReference>
<reference evidence="1 2" key="1">
    <citation type="journal article" date="2019" name="Plant Biotechnol. J.">
        <title>The red bayberry genome and genetic basis of sex determination.</title>
        <authorList>
            <person name="Jia H.M."/>
            <person name="Jia H.J."/>
            <person name="Cai Q.L."/>
            <person name="Wang Y."/>
            <person name="Zhao H.B."/>
            <person name="Yang W.F."/>
            <person name="Wang G.Y."/>
            <person name="Li Y.H."/>
            <person name="Zhan D.L."/>
            <person name="Shen Y.T."/>
            <person name="Niu Q.F."/>
            <person name="Chang L."/>
            <person name="Qiu J."/>
            <person name="Zhao L."/>
            <person name="Xie H.B."/>
            <person name="Fu W.Y."/>
            <person name="Jin J."/>
            <person name="Li X.W."/>
            <person name="Jiao Y."/>
            <person name="Zhou C.C."/>
            <person name="Tu T."/>
            <person name="Chai C.Y."/>
            <person name="Gao J.L."/>
            <person name="Fan L.J."/>
            <person name="van de Weg E."/>
            <person name="Wang J.Y."/>
            <person name="Gao Z.S."/>
        </authorList>
    </citation>
    <scope>NUCLEOTIDE SEQUENCE [LARGE SCALE GENOMIC DNA]</scope>
    <source>
        <tissue evidence="1">Leaves</tissue>
    </source>
</reference>
<comment type="caution">
    <text evidence="1">The sequence shown here is derived from an EMBL/GenBank/DDBJ whole genome shotgun (WGS) entry which is preliminary data.</text>
</comment>